<dbReference type="PANTHER" id="PTHR43827:SF3">
    <property type="entry name" value="NADP-DEPENDENT OXIDOREDUCTASE DOMAIN-CONTAINING PROTEIN"/>
    <property type="match status" value="1"/>
</dbReference>
<evidence type="ECO:0000313" key="8">
    <source>
        <dbReference type="EMBL" id="KAJ7073522.1"/>
    </source>
</evidence>
<feature type="active site" description="Proton donor" evidence="4">
    <location>
        <position position="51"/>
    </location>
</feature>
<evidence type="ECO:0000256" key="4">
    <source>
        <dbReference type="PIRSR" id="PIRSR000097-1"/>
    </source>
</evidence>
<accession>A0AAD6TSY9</accession>
<dbReference type="Pfam" id="PF00248">
    <property type="entry name" value="Aldo_ket_red"/>
    <property type="match status" value="1"/>
</dbReference>
<feature type="site" description="Lowers pKa of active site Tyr" evidence="6">
    <location>
        <position position="76"/>
    </location>
</feature>
<protein>
    <submittedName>
        <fullName evidence="8">Aldo keto reductase</fullName>
    </submittedName>
</protein>
<evidence type="ECO:0000256" key="3">
    <source>
        <dbReference type="ARBA" id="ARBA00023002"/>
    </source>
</evidence>
<evidence type="ECO:0000256" key="1">
    <source>
        <dbReference type="ARBA" id="ARBA00007905"/>
    </source>
</evidence>
<dbReference type="AlphaFoldDB" id="A0AAD6TSY9"/>
<dbReference type="FunFam" id="3.20.20.100:FF:000002">
    <property type="entry name" value="2,5-diketo-D-gluconic acid reductase A"/>
    <property type="match status" value="1"/>
</dbReference>
<dbReference type="InterPro" id="IPR018170">
    <property type="entry name" value="Aldo/ket_reductase_CS"/>
</dbReference>
<feature type="domain" description="NADP-dependent oxidoreductase" evidence="7">
    <location>
        <begin position="18"/>
        <end position="272"/>
    </location>
</feature>
<dbReference type="InterPro" id="IPR020471">
    <property type="entry name" value="AKR"/>
</dbReference>
<dbReference type="SUPFAM" id="SSF51430">
    <property type="entry name" value="NAD(P)-linked oxidoreductase"/>
    <property type="match status" value="1"/>
</dbReference>
<keyword evidence="2" id="KW-0521">NADP</keyword>
<dbReference type="Proteomes" id="UP001222325">
    <property type="component" value="Unassembled WGS sequence"/>
</dbReference>
<comment type="caution">
    <text evidence="8">The sequence shown here is derived from an EMBL/GenBank/DDBJ whole genome shotgun (WGS) entry which is preliminary data.</text>
</comment>
<keyword evidence="9" id="KW-1185">Reference proteome</keyword>
<evidence type="ECO:0000313" key="9">
    <source>
        <dbReference type="Proteomes" id="UP001222325"/>
    </source>
</evidence>
<gene>
    <name evidence="8" type="ORF">B0H15DRAFT_868741</name>
</gene>
<evidence type="ECO:0000256" key="5">
    <source>
        <dbReference type="PIRSR" id="PIRSR000097-2"/>
    </source>
</evidence>
<dbReference type="PIRSF" id="PIRSF000097">
    <property type="entry name" value="AKR"/>
    <property type="match status" value="1"/>
</dbReference>
<evidence type="ECO:0000259" key="7">
    <source>
        <dbReference type="Pfam" id="PF00248"/>
    </source>
</evidence>
<dbReference type="Gene3D" id="3.20.20.100">
    <property type="entry name" value="NADP-dependent oxidoreductase domain"/>
    <property type="match status" value="1"/>
</dbReference>
<dbReference type="InterPro" id="IPR036812">
    <property type="entry name" value="NAD(P)_OxRdtase_dom_sf"/>
</dbReference>
<dbReference type="GO" id="GO:0016616">
    <property type="term" value="F:oxidoreductase activity, acting on the CH-OH group of donors, NAD or NADP as acceptor"/>
    <property type="evidence" value="ECO:0007669"/>
    <property type="project" value="UniProtKB-ARBA"/>
</dbReference>
<dbReference type="PANTHER" id="PTHR43827">
    <property type="entry name" value="2,5-DIKETO-D-GLUCONIC ACID REDUCTASE"/>
    <property type="match status" value="1"/>
</dbReference>
<dbReference type="EMBL" id="JARJCN010000111">
    <property type="protein sequence ID" value="KAJ7073522.1"/>
    <property type="molecule type" value="Genomic_DNA"/>
</dbReference>
<feature type="binding site" evidence="5">
    <location>
        <position position="107"/>
    </location>
    <ligand>
        <name>substrate</name>
    </ligand>
</feature>
<dbReference type="InterPro" id="IPR023210">
    <property type="entry name" value="NADP_OxRdtase_dom"/>
</dbReference>
<organism evidence="8 9">
    <name type="scientific">Mycena belliarum</name>
    <dbReference type="NCBI Taxonomy" id="1033014"/>
    <lineage>
        <taxon>Eukaryota</taxon>
        <taxon>Fungi</taxon>
        <taxon>Dikarya</taxon>
        <taxon>Basidiomycota</taxon>
        <taxon>Agaricomycotina</taxon>
        <taxon>Agaricomycetes</taxon>
        <taxon>Agaricomycetidae</taxon>
        <taxon>Agaricales</taxon>
        <taxon>Marasmiineae</taxon>
        <taxon>Mycenaceae</taxon>
        <taxon>Mycena</taxon>
    </lineage>
</organism>
<name>A0AAD6TSY9_9AGAR</name>
<comment type="similarity">
    <text evidence="1">Belongs to the aldo/keto reductase family.</text>
</comment>
<proteinExistence type="inferred from homology"/>
<evidence type="ECO:0000256" key="2">
    <source>
        <dbReference type="ARBA" id="ARBA00022857"/>
    </source>
</evidence>
<dbReference type="PRINTS" id="PR00069">
    <property type="entry name" value="ALDKETRDTASE"/>
</dbReference>
<keyword evidence="3" id="KW-0560">Oxidoreductase</keyword>
<sequence>MPATKSVKLNTGAEMPTVGLGTWKSAPGQVEHAVEFALKSGYTHVDTAAAYQNEKEVGQGIAASGVARGSIFLTTKLDNPDQKEPEAALESSLSNLGTEYLDLWLMHWPAPMTKGTPALADKTHDWLDTWKSMEKLYKAHPEKLRAIGVSNFSVEFLKRLLAVAEVVPAVNQIELHPSCPQADVVAYCAKKGIVITAYSPLGSDNSPLLTNEVVTKLATKHNVQPANILVSLHANTPNTTVLPKSVTNARILSNMKIVDLNEEEITELYEIDKTHHFRACHPDWTGWGSLGFPDCN</sequence>
<dbReference type="PROSITE" id="PS00063">
    <property type="entry name" value="ALDOKETO_REDUCTASE_3"/>
    <property type="match status" value="1"/>
</dbReference>
<reference evidence="8" key="1">
    <citation type="submission" date="2023-03" db="EMBL/GenBank/DDBJ databases">
        <title>Massive genome expansion in bonnet fungi (Mycena s.s.) driven by repeated elements and novel gene families across ecological guilds.</title>
        <authorList>
            <consortium name="Lawrence Berkeley National Laboratory"/>
            <person name="Harder C.B."/>
            <person name="Miyauchi S."/>
            <person name="Viragh M."/>
            <person name="Kuo A."/>
            <person name="Thoen E."/>
            <person name="Andreopoulos B."/>
            <person name="Lu D."/>
            <person name="Skrede I."/>
            <person name="Drula E."/>
            <person name="Henrissat B."/>
            <person name="Morin E."/>
            <person name="Kohler A."/>
            <person name="Barry K."/>
            <person name="LaButti K."/>
            <person name="Morin E."/>
            <person name="Salamov A."/>
            <person name="Lipzen A."/>
            <person name="Mereny Z."/>
            <person name="Hegedus B."/>
            <person name="Baldrian P."/>
            <person name="Stursova M."/>
            <person name="Weitz H."/>
            <person name="Taylor A."/>
            <person name="Grigoriev I.V."/>
            <person name="Nagy L.G."/>
            <person name="Martin F."/>
            <person name="Kauserud H."/>
        </authorList>
    </citation>
    <scope>NUCLEOTIDE SEQUENCE</scope>
    <source>
        <strain evidence="8">CBHHK173m</strain>
    </source>
</reference>
<evidence type="ECO:0000256" key="6">
    <source>
        <dbReference type="PIRSR" id="PIRSR000097-3"/>
    </source>
</evidence>